<feature type="transmembrane region" description="Helical" evidence="5">
    <location>
        <begin position="96"/>
        <end position="120"/>
    </location>
</feature>
<dbReference type="PANTHER" id="PTHR46709:SF5">
    <property type="entry name" value="G-PROTEIN COUPLED RECEPTORS FAMILY 1 PROFILE DOMAIN-CONTAINING PROTEIN"/>
    <property type="match status" value="1"/>
</dbReference>
<dbReference type="PANTHER" id="PTHR46709">
    <property type="entry name" value="PROTEIN CBG23488-RELATED"/>
    <property type="match status" value="1"/>
</dbReference>
<feature type="transmembrane region" description="Helical" evidence="5">
    <location>
        <begin position="20"/>
        <end position="42"/>
    </location>
</feature>
<keyword evidence="8" id="KW-1185">Reference proteome</keyword>
<dbReference type="GO" id="GO:0016020">
    <property type="term" value="C:membrane"/>
    <property type="evidence" value="ECO:0007669"/>
    <property type="project" value="UniProtKB-SubCell"/>
</dbReference>
<name>A0A9P1IG29_9PELO</name>
<keyword evidence="4 5" id="KW-0472">Membrane</keyword>
<feature type="transmembrane region" description="Helical" evidence="5">
    <location>
        <begin position="141"/>
        <end position="159"/>
    </location>
</feature>
<keyword evidence="2 5" id="KW-0812">Transmembrane</keyword>
<proteinExistence type="predicted"/>
<dbReference type="SUPFAM" id="SSF81321">
    <property type="entry name" value="Family A G protein-coupled receptor-like"/>
    <property type="match status" value="1"/>
</dbReference>
<dbReference type="CDD" id="cd14978">
    <property type="entry name" value="7tmA_FMRFamide_R-like"/>
    <property type="match status" value="1"/>
</dbReference>
<gene>
    <name evidence="7" type="ORF">CAMP_LOCUS5224</name>
</gene>
<comment type="caution">
    <text evidence="7">The sequence shown here is derived from an EMBL/GenBank/DDBJ whole genome shotgun (WGS) entry which is preliminary data.</text>
</comment>
<keyword evidence="3 5" id="KW-1133">Transmembrane helix</keyword>
<dbReference type="OrthoDB" id="5791152at2759"/>
<feature type="transmembrane region" description="Helical" evidence="5">
    <location>
        <begin position="195"/>
        <end position="215"/>
    </location>
</feature>
<evidence type="ECO:0000256" key="1">
    <source>
        <dbReference type="ARBA" id="ARBA00004370"/>
    </source>
</evidence>
<dbReference type="Proteomes" id="UP001152747">
    <property type="component" value="Unassembled WGS sequence"/>
</dbReference>
<dbReference type="Gene3D" id="1.20.1070.10">
    <property type="entry name" value="Rhodopsin 7-helix transmembrane proteins"/>
    <property type="match status" value="1"/>
</dbReference>
<comment type="subcellular location">
    <subcellularLocation>
        <location evidence="1">Membrane</location>
    </subcellularLocation>
</comment>
<accession>A0A9P1IG29</accession>
<feature type="transmembrane region" description="Helical" evidence="5">
    <location>
        <begin position="54"/>
        <end position="76"/>
    </location>
</feature>
<dbReference type="PROSITE" id="PS50262">
    <property type="entry name" value="G_PROTEIN_RECEP_F1_2"/>
    <property type="match status" value="1"/>
</dbReference>
<dbReference type="InterPro" id="IPR017452">
    <property type="entry name" value="GPCR_Rhodpsn_7TM"/>
</dbReference>
<feature type="transmembrane region" description="Helical" evidence="5">
    <location>
        <begin position="247"/>
        <end position="272"/>
    </location>
</feature>
<reference evidence="7" key="1">
    <citation type="submission" date="2022-11" db="EMBL/GenBank/DDBJ databases">
        <authorList>
            <person name="Kikuchi T."/>
        </authorList>
    </citation>
    <scope>NUCLEOTIDE SEQUENCE</scope>
    <source>
        <strain evidence="7">PS1010</strain>
    </source>
</reference>
<evidence type="ECO:0000259" key="6">
    <source>
        <dbReference type="PROSITE" id="PS50262"/>
    </source>
</evidence>
<evidence type="ECO:0000313" key="7">
    <source>
        <dbReference type="EMBL" id="CAI5442587.1"/>
    </source>
</evidence>
<sequence>MNESEEIIEMCYPPPSLDRRWYLVAVAGTSLSFLSIITNIVIAKVLLSSRHNQFFFLAVIAINDCLLSFNYGPVIAMEIIKDRLGEKWLHELYLSYVGPLLALCQTSMTFSCYLIILATLERYLITLRSKCLPTFRRCRGLLALLMFILSFLLRAPIYYEMHVITNPLCIGEYMEKGVDLLPIVNSFWYGNFYRFYVRNIMTVLVPFCVLALLNYKIVKILRTQQRSAQMFRFLSSDHKSKIRSATLMMVFVVCSYLVANILNVVVTLWEYVAFHTTQEEGYFEVYEFFTDVTSVLYIFVCATRLFVYYLCNQEIRDDIKHLICNVTTTPRKQDYVTVTRSLQSTPIVVLSALLGPRDVVGLSSQNDSSRQIGTEIDAVAIAIARRLHSNDIMTNSKPITTDSYVISNHHADVEDYDEDIDDDDEDQIPHMV</sequence>
<evidence type="ECO:0000313" key="8">
    <source>
        <dbReference type="Proteomes" id="UP001152747"/>
    </source>
</evidence>
<feature type="domain" description="G-protein coupled receptors family 1 profile" evidence="6">
    <location>
        <begin position="28"/>
        <end position="308"/>
    </location>
</feature>
<dbReference type="AlphaFoldDB" id="A0A9P1IG29"/>
<feature type="transmembrane region" description="Helical" evidence="5">
    <location>
        <begin position="292"/>
        <end position="311"/>
    </location>
</feature>
<evidence type="ECO:0000256" key="5">
    <source>
        <dbReference type="SAM" id="Phobius"/>
    </source>
</evidence>
<evidence type="ECO:0000256" key="2">
    <source>
        <dbReference type="ARBA" id="ARBA00022692"/>
    </source>
</evidence>
<dbReference type="EMBL" id="CANHGI010000002">
    <property type="protein sequence ID" value="CAI5442587.1"/>
    <property type="molecule type" value="Genomic_DNA"/>
</dbReference>
<organism evidence="7 8">
    <name type="scientific">Caenorhabditis angaria</name>
    <dbReference type="NCBI Taxonomy" id="860376"/>
    <lineage>
        <taxon>Eukaryota</taxon>
        <taxon>Metazoa</taxon>
        <taxon>Ecdysozoa</taxon>
        <taxon>Nematoda</taxon>
        <taxon>Chromadorea</taxon>
        <taxon>Rhabditida</taxon>
        <taxon>Rhabditina</taxon>
        <taxon>Rhabditomorpha</taxon>
        <taxon>Rhabditoidea</taxon>
        <taxon>Rhabditidae</taxon>
        <taxon>Peloderinae</taxon>
        <taxon>Caenorhabditis</taxon>
    </lineage>
</organism>
<evidence type="ECO:0000256" key="3">
    <source>
        <dbReference type="ARBA" id="ARBA00022989"/>
    </source>
</evidence>
<evidence type="ECO:0000256" key="4">
    <source>
        <dbReference type="ARBA" id="ARBA00023136"/>
    </source>
</evidence>
<protein>
    <recommendedName>
        <fullName evidence="6">G-protein coupled receptors family 1 profile domain-containing protein</fullName>
    </recommendedName>
</protein>